<dbReference type="SUPFAM" id="SSF52283">
    <property type="entry name" value="Formate/glycerate dehydrogenase catalytic domain-like"/>
    <property type="match status" value="1"/>
</dbReference>
<keyword evidence="2 3" id="KW-0560">Oxidoreductase</keyword>
<dbReference type="AlphaFoldDB" id="A0AAV5QYS0"/>
<dbReference type="GO" id="GO:0005829">
    <property type="term" value="C:cytosol"/>
    <property type="evidence" value="ECO:0007669"/>
    <property type="project" value="TreeGrafter"/>
</dbReference>
<dbReference type="InterPro" id="IPR036291">
    <property type="entry name" value="NAD(P)-bd_dom_sf"/>
</dbReference>
<dbReference type="PANTHER" id="PTHR10996">
    <property type="entry name" value="2-HYDROXYACID DEHYDROGENASE-RELATED"/>
    <property type="match status" value="1"/>
</dbReference>
<evidence type="ECO:0000313" key="7">
    <source>
        <dbReference type="Proteomes" id="UP001378960"/>
    </source>
</evidence>
<organism evidence="6 7">
    <name type="scientific">Pichia kluyveri</name>
    <name type="common">Yeast</name>
    <dbReference type="NCBI Taxonomy" id="36015"/>
    <lineage>
        <taxon>Eukaryota</taxon>
        <taxon>Fungi</taxon>
        <taxon>Dikarya</taxon>
        <taxon>Ascomycota</taxon>
        <taxon>Saccharomycotina</taxon>
        <taxon>Pichiomycetes</taxon>
        <taxon>Pichiales</taxon>
        <taxon>Pichiaceae</taxon>
        <taxon>Pichia</taxon>
    </lineage>
</organism>
<feature type="domain" description="D-isomer specific 2-hydroxyacid dehydrogenase NAD-binding" evidence="5">
    <location>
        <begin position="138"/>
        <end position="316"/>
    </location>
</feature>
<dbReference type="Pfam" id="PF00389">
    <property type="entry name" value="2-Hacid_dh"/>
    <property type="match status" value="1"/>
</dbReference>
<dbReference type="CDD" id="cd12168">
    <property type="entry name" value="Mand_dh_like"/>
    <property type="match status" value="1"/>
</dbReference>
<comment type="similarity">
    <text evidence="1 3">Belongs to the D-isomer specific 2-hydroxyacid dehydrogenase family.</text>
</comment>
<gene>
    <name evidence="6" type="ORF">DAPK24_005220</name>
</gene>
<dbReference type="SUPFAM" id="SSF51735">
    <property type="entry name" value="NAD(P)-binding Rossmann-fold domains"/>
    <property type="match status" value="1"/>
</dbReference>
<dbReference type="PROSITE" id="PS00671">
    <property type="entry name" value="D_2_HYDROXYACID_DH_3"/>
    <property type="match status" value="1"/>
</dbReference>
<dbReference type="GO" id="GO:0016618">
    <property type="term" value="F:hydroxypyruvate reductase [NAD(P)H] activity"/>
    <property type="evidence" value="ECO:0007669"/>
    <property type="project" value="TreeGrafter"/>
</dbReference>
<keyword evidence="7" id="KW-1185">Reference proteome</keyword>
<comment type="caution">
    <text evidence="6">The sequence shown here is derived from an EMBL/GenBank/DDBJ whole genome shotgun (WGS) entry which is preliminary data.</text>
</comment>
<dbReference type="Proteomes" id="UP001378960">
    <property type="component" value="Unassembled WGS sequence"/>
</dbReference>
<dbReference type="GO" id="GO:0030267">
    <property type="term" value="F:glyoxylate reductase (NADPH) activity"/>
    <property type="evidence" value="ECO:0007669"/>
    <property type="project" value="TreeGrafter"/>
</dbReference>
<dbReference type="InterPro" id="IPR050223">
    <property type="entry name" value="D-isomer_2-hydroxyacid_DH"/>
</dbReference>
<dbReference type="InterPro" id="IPR029752">
    <property type="entry name" value="D-isomer_DH_CS1"/>
</dbReference>
<evidence type="ECO:0008006" key="8">
    <source>
        <dbReference type="Google" id="ProtNLM"/>
    </source>
</evidence>
<accession>A0AAV5QYS0</accession>
<evidence type="ECO:0000256" key="1">
    <source>
        <dbReference type="ARBA" id="ARBA00005854"/>
    </source>
</evidence>
<feature type="domain" description="D-isomer specific 2-hydroxyacid dehydrogenase catalytic" evidence="4">
    <location>
        <begin position="31"/>
        <end position="346"/>
    </location>
</feature>
<dbReference type="PROSITE" id="PS00065">
    <property type="entry name" value="D_2_HYDROXYACID_DH_1"/>
    <property type="match status" value="1"/>
</dbReference>
<dbReference type="InterPro" id="IPR029753">
    <property type="entry name" value="D-isomer_DH_CS"/>
</dbReference>
<evidence type="ECO:0000256" key="3">
    <source>
        <dbReference type="RuleBase" id="RU003719"/>
    </source>
</evidence>
<dbReference type="Gene3D" id="3.40.50.720">
    <property type="entry name" value="NAD(P)-binding Rossmann-like Domain"/>
    <property type="match status" value="2"/>
</dbReference>
<evidence type="ECO:0000259" key="5">
    <source>
        <dbReference type="Pfam" id="PF02826"/>
    </source>
</evidence>
<dbReference type="GO" id="GO:0051287">
    <property type="term" value="F:NAD binding"/>
    <property type="evidence" value="ECO:0007669"/>
    <property type="project" value="InterPro"/>
</dbReference>
<dbReference type="InterPro" id="IPR006139">
    <property type="entry name" value="D-isomer_2_OHA_DH_cat_dom"/>
</dbReference>
<dbReference type="Pfam" id="PF02826">
    <property type="entry name" value="2-Hacid_dh_C"/>
    <property type="match status" value="1"/>
</dbReference>
<evidence type="ECO:0000256" key="2">
    <source>
        <dbReference type="ARBA" id="ARBA00023002"/>
    </source>
</evidence>
<protein>
    <recommendedName>
        <fullName evidence="8">Glyoxylate reductase 1</fullName>
    </recommendedName>
</protein>
<dbReference type="FunFam" id="3.40.50.720:FF:000026">
    <property type="entry name" value="Glyoxylate/hydroxypyruvate reductase B"/>
    <property type="match status" value="1"/>
</dbReference>
<dbReference type="EMBL" id="BTGB01000001">
    <property type="protein sequence ID" value="GMM43947.1"/>
    <property type="molecule type" value="Genomic_DNA"/>
</dbReference>
<name>A0AAV5QYS0_PICKL</name>
<evidence type="ECO:0000259" key="4">
    <source>
        <dbReference type="Pfam" id="PF00389"/>
    </source>
</evidence>
<dbReference type="PANTHER" id="PTHR10996:SF257">
    <property type="entry name" value="GLYOXYLATE REDUCTASE 1"/>
    <property type="match status" value="1"/>
</dbReference>
<reference evidence="6 7" key="1">
    <citation type="journal article" date="2023" name="Elife">
        <title>Identification of key yeast species and microbe-microbe interactions impacting larval growth of Drosophila in the wild.</title>
        <authorList>
            <person name="Mure A."/>
            <person name="Sugiura Y."/>
            <person name="Maeda R."/>
            <person name="Honda K."/>
            <person name="Sakurai N."/>
            <person name="Takahashi Y."/>
            <person name="Watada M."/>
            <person name="Katoh T."/>
            <person name="Gotoh A."/>
            <person name="Gotoh Y."/>
            <person name="Taniguchi I."/>
            <person name="Nakamura K."/>
            <person name="Hayashi T."/>
            <person name="Katayama T."/>
            <person name="Uemura T."/>
            <person name="Hattori Y."/>
        </authorList>
    </citation>
    <scope>NUCLEOTIDE SEQUENCE [LARGE SCALE GENOMIC DNA]</scope>
    <source>
        <strain evidence="6 7">PK-24</strain>
    </source>
</reference>
<evidence type="ECO:0000313" key="6">
    <source>
        <dbReference type="EMBL" id="GMM43947.1"/>
    </source>
</evidence>
<proteinExistence type="inferred from homology"/>
<dbReference type="InterPro" id="IPR006140">
    <property type="entry name" value="D-isomer_DH_NAD-bd"/>
</dbReference>
<sequence>MIKNITGARNYVTSSTRTILRLGAVRFAQQAWTQLSEKHNIEILETTATSRDEFIKEVKEGKYNNVECITRTFESVKQTGLFDNELIELLKKHTKVKLISHNGAGYDQINVIKCGELDIKVSNVPKLVDDATADTAIYLLLGSLRNFQMSSENLKKGLWPKFKCANTPIGNDPNGKNVGILGMGGIGRDIRDRLKPFKFANIYYYNRKRLSEELEEGAIYMESIEKLFGKCDIICISIPLNKNTKHLINDETINMMKDGVILINTARGGVIDEKALKKALQNGKIKGFGSDVFDNEPNVDMELINMPQVTSLPHMGTHSFETMKAMEEFVVENVDQYLINGEVIAIVPELA</sequence>